<dbReference type="PATRIC" id="fig|1232683.4.peg.2973"/>
<dbReference type="OrthoDB" id="9803913at2"/>
<dbReference type="GO" id="GO:0046872">
    <property type="term" value="F:metal ion binding"/>
    <property type="evidence" value="ECO:0007669"/>
    <property type="project" value="UniProtKB-KW"/>
</dbReference>
<gene>
    <name evidence="12" type="ORF">ADIMK_3023</name>
</gene>
<dbReference type="AlphaFoldDB" id="A0A081FWB9"/>
<evidence type="ECO:0000313" key="13">
    <source>
        <dbReference type="Proteomes" id="UP000028252"/>
    </source>
</evidence>
<dbReference type="RefSeq" id="WP_036190003.1">
    <property type="nucleotide sequence ID" value="NZ_JMQN01000046.1"/>
</dbReference>
<keyword evidence="13" id="KW-1185">Reference proteome</keyword>
<dbReference type="GO" id="GO:0004528">
    <property type="term" value="F:phosphodiesterase I activity"/>
    <property type="evidence" value="ECO:0007669"/>
    <property type="project" value="UniProtKB-EC"/>
</dbReference>
<organism evidence="12 13">
    <name type="scientific">Marinobacterium lacunae</name>
    <dbReference type="NCBI Taxonomy" id="1232683"/>
    <lineage>
        <taxon>Bacteria</taxon>
        <taxon>Pseudomonadati</taxon>
        <taxon>Pseudomonadota</taxon>
        <taxon>Gammaproteobacteria</taxon>
        <taxon>Oceanospirillales</taxon>
        <taxon>Oceanospirillaceae</taxon>
        <taxon>Marinobacterium</taxon>
    </lineage>
</organism>
<evidence type="ECO:0000256" key="3">
    <source>
        <dbReference type="ARBA" id="ARBA00001946"/>
    </source>
</evidence>
<keyword evidence="7" id="KW-0479">Metal-binding</keyword>
<protein>
    <recommendedName>
        <fullName evidence="5">phosphodiesterase I</fullName>
        <ecNumber evidence="5">3.1.4.1</ecNumber>
    </recommendedName>
</protein>
<evidence type="ECO:0000313" key="12">
    <source>
        <dbReference type="EMBL" id="KEA62824.1"/>
    </source>
</evidence>
<dbReference type="InterPro" id="IPR033315">
    <property type="entry name" value="Fan1-like"/>
</dbReference>
<dbReference type="PANTHER" id="PTHR15749:SF4">
    <property type="entry name" value="FANCONI-ASSOCIATED NUCLEASE 1"/>
    <property type="match status" value="1"/>
</dbReference>
<comment type="caution">
    <text evidence="12">The sequence shown here is derived from an EMBL/GenBank/DDBJ whole genome shotgun (WGS) entry which is preliminary data.</text>
</comment>
<dbReference type="Proteomes" id="UP000028252">
    <property type="component" value="Unassembled WGS sequence"/>
</dbReference>
<comment type="cofactor">
    <cofactor evidence="2">
        <name>Mn(2+)</name>
        <dbReference type="ChEBI" id="CHEBI:29035"/>
    </cofactor>
</comment>
<dbReference type="InterPro" id="IPR011856">
    <property type="entry name" value="tRNA_endonuc-like_dom_sf"/>
</dbReference>
<dbReference type="InterPro" id="IPR049125">
    <property type="entry name" value="FAN1-like_WH"/>
</dbReference>
<keyword evidence="10" id="KW-0464">Manganese</keyword>
<sequence>MSDLAPDTLPRADLDDPLYYLRNFRTLVEWVVGRHGDLLLESERRSIDQLLRLPTPSIALLVRMLMRRGELFRTSRLDYSEIGSTDDAISPLIEQRWVKPNPEIDTDALCRLLTLRELRDFLDSDLKGLPASATKTRIQEHLQALHADAVHRLDQWAPALSDKLVQLNCDALFTRVQLMFFGNMSQDLSAFVLTELGYKQFEPVPFTRDSRAFTSRQEVDIYLQLHLAREALSAGEPPAQVYAQLPDSPSSNWLERRYSRTLFEIGRGAEREGDFDLALKLYRQSRHVEANQRTFRVLELSKPDRDSYSALLDALACSKRPAEQTALSRIERRLSRQLGLTPKTRLTRTRLPQIKLALPGPAPVEASVAQHLSRPDAPVYYVENGLINGLFALLCWPALYAPLPGAFFNPFQAAASDLASPDFVQRRQEVFERALNALHSPTYKDEILKRRADKYGIACPFINWPLLSEELVSLALACIPPADLEAMFRRLLEDIPSHRSGLPDLVQFFPANTQSRTATGYRLIEVKGPGDRVQDHQQRWLEFCLERGIDVSVCYLSWEPGATS</sequence>
<dbReference type="InterPro" id="IPR014883">
    <property type="entry name" value="VRR_NUC"/>
</dbReference>
<evidence type="ECO:0000256" key="4">
    <source>
        <dbReference type="ARBA" id="ARBA00005533"/>
    </source>
</evidence>
<dbReference type="eggNOG" id="COG2176">
    <property type="taxonomic scope" value="Bacteria"/>
</dbReference>
<comment type="similarity">
    <text evidence="4">Belongs to the FAN1 family.</text>
</comment>
<dbReference type="PANTHER" id="PTHR15749">
    <property type="entry name" value="FANCONI-ASSOCIATED NUCLEASE 1"/>
    <property type="match status" value="1"/>
</dbReference>
<proteinExistence type="inferred from homology"/>
<keyword evidence="9" id="KW-0460">Magnesium</keyword>
<dbReference type="Gene3D" id="3.40.1350.10">
    <property type="match status" value="1"/>
</dbReference>
<evidence type="ECO:0000256" key="1">
    <source>
        <dbReference type="ARBA" id="ARBA00000983"/>
    </source>
</evidence>
<evidence type="ECO:0000256" key="5">
    <source>
        <dbReference type="ARBA" id="ARBA00012029"/>
    </source>
</evidence>
<dbReference type="EC" id="3.1.4.1" evidence="5"/>
<dbReference type="STRING" id="1232683.ADIMK_3023"/>
<evidence type="ECO:0000256" key="10">
    <source>
        <dbReference type="ARBA" id="ARBA00023211"/>
    </source>
</evidence>
<evidence type="ECO:0000256" key="6">
    <source>
        <dbReference type="ARBA" id="ARBA00022722"/>
    </source>
</evidence>
<comment type="catalytic activity">
    <reaction evidence="1">
        <text>Hydrolytically removes 5'-nucleotides successively from the 3'-hydroxy termini of 3'-hydroxy-terminated oligonucleotides.</text>
        <dbReference type="EC" id="3.1.4.1"/>
    </reaction>
</comment>
<dbReference type="Pfam" id="PF08774">
    <property type="entry name" value="VRR_NUC"/>
    <property type="match status" value="1"/>
</dbReference>
<dbReference type="GO" id="GO:0003676">
    <property type="term" value="F:nucleic acid binding"/>
    <property type="evidence" value="ECO:0007669"/>
    <property type="project" value="InterPro"/>
</dbReference>
<dbReference type="Pfam" id="PF21315">
    <property type="entry name" value="FAN1_HTH"/>
    <property type="match status" value="1"/>
</dbReference>
<evidence type="ECO:0000256" key="2">
    <source>
        <dbReference type="ARBA" id="ARBA00001936"/>
    </source>
</evidence>
<evidence type="ECO:0000259" key="11">
    <source>
        <dbReference type="SMART" id="SM00990"/>
    </source>
</evidence>
<reference evidence="12 13" key="1">
    <citation type="submission" date="2014-04" db="EMBL/GenBank/DDBJ databases">
        <title>Marinobacterium kochiensis sp. nov., isolated from sediment sample collected from Kochi backwaters in Kerala, India.</title>
        <authorList>
            <person name="Singh A."/>
            <person name="Pinnaka A.K."/>
        </authorList>
    </citation>
    <scope>NUCLEOTIDE SEQUENCE [LARGE SCALE GENOMIC DNA]</scope>
    <source>
        <strain evidence="12 13">AK27</strain>
    </source>
</reference>
<dbReference type="GO" id="GO:0036297">
    <property type="term" value="P:interstrand cross-link repair"/>
    <property type="evidence" value="ECO:0007669"/>
    <property type="project" value="InterPro"/>
</dbReference>
<comment type="cofactor">
    <cofactor evidence="3">
        <name>Mg(2+)</name>
        <dbReference type="ChEBI" id="CHEBI:18420"/>
    </cofactor>
</comment>
<evidence type="ECO:0000256" key="7">
    <source>
        <dbReference type="ARBA" id="ARBA00022723"/>
    </source>
</evidence>
<evidence type="ECO:0000256" key="9">
    <source>
        <dbReference type="ARBA" id="ARBA00022842"/>
    </source>
</evidence>
<name>A0A081FWB9_9GAMM</name>
<dbReference type="EMBL" id="JMQN01000046">
    <property type="protein sequence ID" value="KEA62824.1"/>
    <property type="molecule type" value="Genomic_DNA"/>
</dbReference>
<evidence type="ECO:0000256" key="8">
    <source>
        <dbReference type="ARBA" id="ARBA00022801"/>
    </source>
</evidence>
<keyword evidence="6" id="KW-0540">Nuclease</keyword>
<keyword evidence="8" id="KW-0378">Hydrolase</keyword>
<dbReference type="SMART" id="SM00990">
    <property type="entry name" value="VRR_NUC"/>
    <property type="match status" value="1"/>
</dbReference>
<feature type="domain" description="VRR-NUC" evidence="11">
    <location>
        <begin position="438"/>
        <end position="558"/>
    </location>
</feature>
<accession>A0A081FWB9</accession>